<sequence length="70" mass="7627">MTLQTIRFRIRPDGRVEEQVKGLKGASCQKLTADLEARLGAVISSAPTEDHYAAVGPRRQLQTASIGQFS</sequence>
<dbReference type="AlphaFoldDB" id="A0A0G8ATW8"/>
<proteinExistence type="predicted"/>
<organism evidence="1 2">
    <name type="scientific">Candidatus Synechococcus spongiarum 15L</name>
    <dbReference type="NCBI Taxonomy" id="1608419"/>
    <lineage>
        <taxon>Bacteria</taxon>
        <taxon>Bacillati</taxon>
        <taxon>Cyanobacteriota</taxon>
        <taxon>Cyanophyceae</taxon>
        <taxon>Synechococcales</taxon>
        <taxon>Synechococcaceae</taxon>
        <taxon>Synechococcus</taxon>
    </lineage>
</organism>
<dbReference type="PATRIC" id="fig|1608419.3.peg.529"/>
<gene>
    <name evidence="1" type="ORF">TQ37_07050</name>
</gene>
<name>A0A0G8ATW8_9SYNE</name>
<dbReference type="Pfam" id="PF11211">
    <property type="entry name" value="DUF2997"/>
    <property type="match status" value="1"/>
</dbReference>
<reference evidence="1 2" key="1">
    <citation type="submission" date="2015-02" db="EMBL/GenBank/DDBJ databases">
        <authorList>
            <person name="Slaby B."/>
            <person name="Hentschel U."/>
        </authorList>
    </citation>
    <scope>NUCLEOTIDE SEQUENCE [LARGE SCALE GENOMIC DNA]</scope>
    <source>
        <strain evidence="1">15L</strain>
    </source>
</reference>
<evidence type="ECO:0000313" key="2">
    <source>
        <dbReference type="Proteomes" id="UP000035037"/>
    </source>
</evidence>
<comment type="caution">
    <text evidence="1">The sequence shown here is derived from an EMBL/GenBank/DDBJ whole genome shotgun (WGS) entry which is preliminary data.</text>
</comment>
<dbReference type="Proteomes" id="UP000035037">
    <property type="component" value="Unassembled WGS sequence"/>
</dbReference>
<evidence type="ECO:0000313" key="1">
    <source>
        <dbReference type="EMBL" id="KKZ11530.1"/>
    </source>
</evidence>
<accession>A0A0G8ATW8</accession>
<dbReference type="EMBL" id="JYFQ01000140">
    <property type="protein sequence ID" value="KKZ11530.1"/>
    <property type="molecule type" value="Genomic_DNA"/>
</dbReference>
<reference evidence="1 2" key="2">
    <citation type="submission" date="2015-05" db="EMBL/GenBank/DDBJ databases">
        <title>Lifestyle Evolution in Cyanobacterial Symbionts of Sponges.</title>
        <authorList>
            <person name="Burgsdorf I."/>
            <person name="Slaby B.M."/>
            <person name="Handley K.M."/>
            <person name="Haber M."/>
            <person name="Blom J."/>
            <person name="Marshall C.W."/>
            <person name="Gilbert J.A."/>
            <person name="Hentschel U."/>
            <person name="Steindler L."/>
        </authorList>
    </citation>
    <scope>NUCLEOTIDE SEQUENCE [LARGE SCALE GENOMIC DNA]</scope>
    <source>
        <strain evidence="1">15L</strain>
    </source>
</reference>
<protein>
    <recommendedName>
        <fullName evidence="3">DUF2997 domain-containing protein</fullName>
    </recommendedName>
</protein>
<evidence type="ECO:0008006" key="3">
    <source>
        <dbReference type="Google" id="ProtNLM"/>
    </source>
</evidence>
<dbReference type="InterPro" id="IPR021375">
    <property type="entry name" value="DUF2997"/>
</dbReference>
<dbReference type="STRING" id="431041.FLM9_1611"/>